<protein>
    <submittedName>
        <fullName evidence="1">Uncharacterized protein</fullName>
    </submittedName>
</protein>
<sequence>MNTTPLSNFVSFWQIISLTSELLKSERVLQVIQELSKSSFHHLIKEISMVAGNSHSEGRLGRVPTENGLVAPTPRFKQREVSVVRDFLSGCGSVAAPITRPSEQATIN</sequence>
<proteinExistence type="predicted"/>
<dbReference type="Proteomes" id="UP000828251">
    <property type="component" value="Unassembled WGS sequence"/>
</dbReference>
<keyword evidence="2" id="KW-1185">Reference proteome</keyword>
<evidence type="ECO:0000313" key="2">
    <source>
        <dbReference type="Proteomes" id="UP000828251"/>
    </source>
</evidence>
<dbReference type="AlphaFoldDB" id="A0A9D3ZIN5"/>
<comment type="caution">
    <text evidence="1">The sequence shown here is derived from an EMBL/GenBank/DDBJ whole genome shotgun (WGS) entry which is preliminary data.</text>
</comment>
<organism evidence="1 2">
    <name type="scientific">Gossypium stocksii</name>
    <dbReference type="NCBI Taxonomy" id="47602"/>
    <lineage>
        <taxon>Eukaryota</taxon>
        <taxon>Viridiplantae</taxon>
        <taxon>Streptophyta</taxon>
        <taxon>Embryophyta</taxon>
        <taxon>Tracheophyta</taxon>
        <taxon>Spermatophyta</taxon>
        <taxon>Magnoliopsida</taxon>
        <taxon>eudicotyledons</taxon>
        <taxon>Gunneridae</taxon>
        <taxon>Pentapetalae</taxon>
        <taxon>rosids</taxon>
        <taxon>malvids</taxon>
        <taxon>Malvales</taxon>
        <taxon>Malvaceae</taxon>
        <taxon>Malvoideae</taxon>
        <taxon>Gossypium</taxon>
    </lineage>
</organism>
<name>A0A9D3ZIN5_9ROSI</name>
<gene>
    <name evidence="1" type="ORF">J1N35_041443</name>
</gene>
<dbReference type="EMBL" id="JAIQCV010000012">
    <property type="protein sequence ID" value="KAH1039700.1"/>
    <property type="molecule type" value="Genomic_DNA"/>
</dbReference>
<reference evidence="1 2" key="1">
    <citation type="journal article" date="2021" name="Plant Biotechnol. J.">
        <title>Multi-omics assisted identification of the key and species-specific regulatory components of drought-tolerant mechanisms in Gossypium stocksii.</title>
        <authorList>
            <person name="Yu D."/>
            <person name="Ke L."/>
            <person name="Zhang D."/>
            <person name="Wu Y."/>
            <person name="Sun Y."/>
            <person name="Mei J."/>
            <person name="Sun J."/>
            <person name="Sun Y."/>
        </authorList>
    </citation>
    <scope>NUCLEOTIDE SEQUENCE [LARGE SCALE GENOMIC DNA]</scope>
    <source>
        <strain evidence="2">cv. E1</strain>
        <tissue evidence="1">Leaf</tissue>
    </source>
</reference>
<accession>A0A9D3ZIN5</accession>
<evidence type="ECO:0000313" key="1">
    <source>
        <dbReference type="EMBL" id="KAH1039700.1"/>
    </source>
</evidence>